<feature type="domain" description="AP2/ERF" evidence="8">
    <location>
        <begin position="71"/>
        <end position="128"/>
    </location>
</feature>
<evidence type="ECO:0000256" key="4">
    <source>
        <dbReference type="ARBA" id="ARBA00023163"/>
    </source>
</evidence>
<comment type="subcellular location">
    <subcellularLocation>
        <location evidence="1">Nucleus</location>
    </subcellularLocation>
</comment>
<feature type="region of interest" description="Disordered" evidence="7">
    <location>
        <begin position="294"/>
        <end position="332"/>
    </location>
</feature>
<dbReference type="GO" id="GO:0045893">
    <property type="term" value="P:positive regulation of DNA-templated transcription"/>
    <property type="evidence" value="ECO:0007669"/>
    <property type="project" value="TreeGrafter"/>
</dbReference>
<sequence length="332" mass="36481">MPSEIVVRKRKSRDGTTVAETLQKWRDYNEQTKAASCNDDGGLKSLRKAPAKGSKKGCMKGKGGPENGICDYRGVRQRTWGKWVAEIREPGRGSRLWLGTFPSSYEAALAYDEAARAMYGQAARLNLPDITDGSSLIAPTVSSSITTLSDESEVCALEDTHVRSGFGHVKLEDGGDELVPLKSSMCVKEEVEVKEEMRELNSADASGIELAPKEETLDEWLVGIGNEQEPWDFGVDEVFDVDELLGLLSEIDVSGQETAQGQVDRESNLTYQMQFPDANLLGSLDHTETAHHFVQPSETENTGMDLDPPRFDDLDIEDIDFEGGEKDDQGGK</sequence>
<gene>
    <name evidence="9" type="ORF">EUTSA_v10016913mg</name>
</gene>
<keyword evidence="3" id="KW-0238">DNA-binding</keyword>
<keyword evidence="5" id="KW-0539">Nucleus</keyword>
<organism evidence="9 10">
    <name type="scientific">Eutrema salsugineum</name>
    <name type="common">Saltwater cress</name>
    <name type="synonym">Sisymbrium salsugineum</name>
    <dbReference type="NCBI Taxonomy" id="72664"/>
    <lineage>
        <taxon>Eukaryota</taxon>
        <taxon>Viridiplantae</taxon>
        <taxon>Streptophyta</taxon>
        <taxon>Embryophyta</taxon>
        <taxon>Tracheophyta</taxon>
        <taxon>Spermatophyta</taxon>
        <taxon>Magnoliopsida</taxon>
        <taxon>eudicotyledons</taxon>
        <taxon>Gunneridae</taxon>
        <taxon>Pentapetalae</taxon>
        <taxon>rosids</taxon>
        <taxon>malvids</taxon>
        <taxon>Brassicales</taxon>
        <taxon>Brassicaceae</taxon>
        <taxon>Eutremeae</taxon>
        <taxon>Eutrema</taxon>
    </lineage>
</organism>
<feature type="region of interest" description="Disordered" evidence="7">
    <location>
        <begin position="31"/>
        <end position="60"/>
    </location>
</feature>
<evidence type="ECO:0000259" key="8">
    <source>
        <dbReference type="PROSITE" id="PS51032"/>
    </source>
</evidence>
<dbReference type="SMART" id="SM00380">
    <property type="entry name" value="AP2"/>
    <property type="match status" value="1"/>
</dbReference>
<keyword evidence="2" id="KW-0805">Transcription regulation</keyword>
<evidence type="ECO:0000313" key="10">
    <source>
        <dbReference type="Proteomes" id="UP000030689"/>
    </source>
</evidence>
<dbReference type="PRINTS" id="PR00367">
    <property type="entry name" value="ETHRSPELEMNT"/>
</dbReference>
<dbReference type="GO" id="GO:0003700">
    <property type="term" value="F:DNA-binding transcription factor activity"/>
    <property type="evidence" value="ECO:0007669"/>
    <property type="project" value="InterPro"/>
</dbReference>
<dbReference type="PROSITE" id="PS51032">
    <property type="entry name" value="AP2_ERF"/>
    <property type="match status" value="1"/>
</dbReference>
<dbReference type="EMBL" id="KI517385">
    <property type="protein sequence ID" value="ESQ52745.1"/>
    <property type="molecule type" value="Genomic_DNA"/>
</dbReference>
<evidence type="ECO:0000256" key="5">
    <source>
        <dbReference type="ARBA" id="ARBA00023242"/>
    </source>
</evidence>
<feature type="compositionally biased region" description="Basic residues" evidence="7">
    <location>
        <begin position="45"/>
        <end position="59"/>
    </location>
</feature>
<dbReference type="CDD" id="cd00018">
    <property type="entry name" value="AP2"/>
    <property type="match status" value="1"/>
</dbReference>
<evidence type="ECO:0000256" key="3">
    <source>
        <dbReference type="ARBA" id="ARBA00023125"/>
    </source>
</evidence>
<dbReference type="eggNOG" id="ENOG502QTBU">
    <property type="taxonomic scope" value="Eukaryota"/>
</dbReference>
<keyword evidence="4" id="KW-0804">Transcription</keyword>
<comment type="similarity">
    <text evidence="6">Belongs to the AP2/ERF transcription factor family. ERF subfamily.</text>
</comment>
<dbReference type="InterPro" id="IPR001471">
    <property type="entry name" value="AP2/ERF_dom"/>
</dbReference>
<dbReference type="FunFam" id="3.30.730.10:FF:000001">
    <property type="entry name" value="Ethylene-responsive transcription factor 2"/>
    <property type="match status" value="1"/>
</dbReference>
<dbReference type="PANTHER" id="PTHR31241:SF37">
    <property type="entry name" value="DEHYDRATION-RESPONSIVE ELEMENT-BINDING PROTEIN 2A-RELATED"/>
    <property type="match status" value="1"/>
</dbReference>
<dbReference type="InterPro" id="IPR036955">
    <property type="entry name" value="AP2/ERF_dom_sf"/>
</dbReference>
<feature type="compositionally biased region" description="Basic and acidic residues" evidence="7">
    <location>
        <begin position="323"/>
        <end position="332"/>
    </location>
</feature>
<dbReference type="OrthoDB" id="550883at2759"/>
<dbReference type="KEGG" id="eus:EUTSA_v10016913mg"/>
<evidence type="ECO:0000256" key="7">
    <source>
        <dbReference type="SAM" id="MobiDB-lite"/>
    </source>
</evidence>
<dbReference type="Gramene" id="ESQ52745">
    <property type="protein sequence ID" value="ESQ52745"/>
    <property type="gene ID" value="EUTSA_v10016913mg"/>
</dbReference>
<evidence type="ECO:0000256" key="6">
    <source>
        <dbReference type="ARBA" id="ARBA00024343"/>
    </source>
</evidence>
<proteinExistence type="inferred from homology"/>
<dbReference type="AlphaFoldDB" id="V4LQ85"/>
<accession>V4LQ85</accession>
<dbReference type="STRING" id="72664.V4LQ85"/>
<dbReference type="GO" id="GO:0005634">
    <property type="term" value="C:nucleus"/>
    <property type="evidence" value="ECO:0007669"/>
    <property type="project" value="UniProtKB-SubCell"/>
</dbReference>
<dbReference type="Pfam" id="PF00847">
    <property type="entry name" value="AP2"/>
    <property type="match status" value="1"/>
</dbReference>
<evidence type="ECO:0000313" key="9">
    <source>
        <dbReference type="EMBL" id="ESQ52745.1"/>
    </source>
</evidence>
<dbReference type="Gene3D" id="3.30.730.10">
    <property type="entry name" value="AP2/ERF domain"/>
    <property type="match status" value="1"/>
</dbReference>
<name>V4LQ85_EUTSA</name>
<dbReference type="OMA" id="WREDNEI"/>
<dbReference type="GO" id="GO:0000976">
    <property type="term" value="F:transcription cis-regulatory region binding"/>
    <property type="evidence" value="ECO:0007669"/>
    <property type="project" value="TreeGrafter"/>
</dbReference>
<evidence type="ECO:0000256" key="2">
    <source>
        <dbReference type="ARBA" id="ARBA00023015"/>
    </source>
</evidence>
<reference evidence="9 10" key="1">
    <citation type="journal article" date="2013" name="Front. Plant Sci.">
        <title>The Reference Genome of the Halophytic Plant Eutrema salsugineum.</title>
        <authorList>
            <person name="Yang R."/>
            <person name="Jarvis D.E."/>
            <person name="Chen H."/>
            <person name="Beilstein M.A."/>
            <person name="Grimwood J."/>
            <person name="Jenkins J."/>
            <person name="Shu S."/>
            <person name="Prochnik S."/>
            <person name="Xin M."/>
            <person name="Ma C."/>
            <person name="Schmutz J."/>
            <person name="Wing R.A."/>
            <person name="Mitchell-Olds T."/>
            <person name="Schumaker K.S."/>
            <person name="Wang X."/>
        </authorList>
    </citation>
    <scope>NUCLEOTIDE SEQUENCE [LARGE SCALE GENOMIC DNA]</scope>
</reference>
<evidence type="ECO:0000256" key="1">
    <source>
        <dbReference type="ARBA" id="ARBA00004123"/>
    </source>
</evidence>
<dbReference type="GO" id="GO:0006950">
    <property type="term" value="P:response to stress"/>
    <property type="evidence" value="ECO:0007669"/>
    <property type="project" value="TreeGrafter"/>
</dbReference>
<dbReference type="PANTHER" id="PTHR31241">
    <property type="entry name" value="DEHYDRATION-RESPONSIVE ELEMENT-BINDING PROTEIN 2C"/>
    <property type="match status" value="1"/>
</dbReference>
<dbReference type="SUPFAM" id="SSF54171">
    <property type="entry name" value="DNA-binding domain"/>
    <property type="match status" value="1"/>
</dbReference>
<dbReference type="InterPro" id="IPR016177">
    <property type="entry name" value="DNA-bd_dom_sf"/>
</dbReference>
<dbReference type="Proteomes" id="UP000030689">
    <property type="component" value="Unassembled WGS sequence"/>
</dbReference>
<keyword evidence="10" id="KW-1185">Reference proteome</keyword>
<protein>
    <recommendedName>
        <fullName evidence="8">AP2/ERF domain-containing protein</fullName>
    </recommendedName>
</protein>